<dbReference type="GeneID" id="99687059"/>
<dbReference type="RefSeq" id="WP_132644460.1">
    <property type="nucleotide sequence ID" value="NZ_CP181386.1"/>
</dbReference>
<protein>
    <submittedName>
        <fullName evidence="2">Uncharacterized protein</fullName>
    </submittedName>
</protein>
<dbReference type="Pfam" id="PF20388">
    <property type="entry name" value="DUF6683"/>
    <property type="match status" value="1"/>
</dbReference>
<evidence type="ECO:0000313" key="2">
    <source>
        <dbReference type="EMBL" id="TCP05458.1"/>
    </source>
</evidence>
<organism evidence="2 3">
    <name type="scientific">Rubrivivax gelatinosus</name>
    <name type="common">Rhodocyclus gelatinosus</name>
    <name type="synonym">Rhodopseudomonas gelatinosa</name>
    <dbReference type="NCBI Taxonomy" id="28068"/>
    <lineage>
        <taxon>Bacteria</taxon>
        <taxon>Pseudomonadati</taxon>
        <taxon>Pseudomonadota</taxon>
        <taxon>Betaproteobacteria</taxon>
        <taxon>Burkholderiales</taxon>
        <taxon>Sphaerotilaceae</taxon>
        <taxon>Rubrivivax</taxon>
    </lineage>
</organism>
<keyword evidence="1" id="KW-0732">Signal</keyword>
<dbReference type="Proteomes" id="UP000295106">
    <property type="component" value="Unassembled WGS sequence"/>
</dbReference>
<gene>
    <name evidence="2" type="ORF">EV684_101330</name>
</gene>
<feature type="signal peptide" evidence="1">
    <location>
        <begin position="1"/>
        <end position="22"/>
    </location>
</feature>
<dbReference type="InterPro" id="IPR046505">
    <property type="entry name" value="DUF6683"/>
</dbReference>
<dbReference type="AlphaFoldDB" id="A0A4V2SHK0"/>
<evidence type="ECO:0000256" key="1">
    <source>
        <dbReference type="SAM" id="SignalP"/>
    </source>
</evidence>
<sequence length="227" mass="24822">MHGRFLIALACASLVAAAPAQAYWGTADVGNLAALDFSYKLSRIQMRNAERAGQRARKASPAPLPTEARARQTAAREMAQAYPAAQREQAAALFETLLTKYGEIEDRFGIRRGDIGGALAAFVAGNLMAMRQQPFPDAHFAALVRQMREAVASDPAYRRLDPVELRRSYEQLAIVGMFMAATQMALAQQPDDGLRERSVTAARRYLATVIPGDLDRLQITADGLSQR</sequence>
<comment type="caution">
    <text evidence="2">The sequence shown here is derived from an EMBL/GenBank/DDBJ whole genome shotgun (WGS) entry which is preliminary data.</text>
</comment>
<accession>A0A4V2SHK0</accession>
<dbReference type="EMBL" id="SLXD01000001">
    <property type="protein sequence ID" value="TCP05458.1"/>
    <property type="molecule type" value="Genomic_DNA"/>
</dbReference>
<name>A0A4V2SHK0_RUBGE</name>
<evidence type="ECO:0000313" key="3">
    <source>
        <dbReference type="Proteomes" id="UP000295106"/>
    </source>
</evidence>
<dbReference type="OrthoDB" id="8900041at2"/>
<proteinExistence type="predicted"/>
<reference evidence="2 3" key="1">
    <citation type="submission" date="2019-03" db="EMBL/GenBank/DDBJ databases">
        <title>Genomic Encyclopedia of Type Strains, Phase IV (KMG-IV): sequencing the most valuable type-strain genomes for metagenomic binning, comparative biology and taxonomic classification.</title>
        <authorList>
            <person name="Goeker M."/>
        </authorList>
    </citation>
    <scope>NUCLEOTIDE SEQUENCE [LARGE SCALE GENOMIC DNA]</scope>
    <source>
        <strain evidence="2 3">DSM 1709</strain>
    </source>
</reference>
<feature type="chain" id="PRO_5020810380" evidence="1">
    <location>
        <begin position="23"/>
        <end position="227"/>
    </location>
</feature>